<dbReference type="RefSeq" id="WP_386059218.1">
    <property type="nucleotide sequence ID" value="NZ_JBHLTQ010000001.1"/>
</dbReference>
<keyword evidence="1" id="KW-0472">Membrane</keyword>
<keyword evidence="3" id="KW-1185">Reference proteome</keyword>
<reference evidence="2 3" key="1">
    <citation type="submission" date="2024-09" db="EMBL/GenBank/DDBJ databases">
        <authorList>
            <person name="Sun Q."/>
            <person name="Mori K."/>
        </authorList>
    </citation>
    <scope>NUCLEOTIDE SEQUENCE [LARGE SCALE GENOMIC DNA]</scope>
    <source>
        <strain evidence="2 3">NCAIM B.02481</strain>
    </source>
</reference>
<evidence type="ECO:0000313" key="2">
    <source>
        <dbReference type="EMBL" id="MFC0603423.1"/>
    </source>
</evidence>
<name>A0ABV6Q574_9FLAO</name>
<organism evidence="2 3">
    <name type="scientific">Winogradskyella pulchriflava</name>
    <dbReference type="NCBI Taxonomy" id="1110688"/>
    <lineage>
        <taxon>Bacteria</taxon>
        <taxon>Pseudomonadati</taxon>
        <taxon>Bacteroidota</taxon>
        <taxon>Flavobacteriia</taxon>
        <taxon>Flavobacteriales</taxon>
        <taxon>Flavobacteriaceae</taxon>
        <taxon>Winogradskyella</taxon>
    </lineage>
</organism>
<feature type="transmembrane region" description="Helical" evidence="1">
    <location>
        <begin position="324"/>
        <end position="344"/>
    </location>
</feature>
<comment type="caution">
    <text evidence="2">The sequence shown here is derived from an EMBL/GenBank/DDBJ whole genome shotgun (WGS) entry which is preliminary data.</text>
</comment>
<keyword evidence="1" id="KW-0812">Transmembrane</keyword>
<dbReference type="EMBL" id="JBHLTQ010000001">
    <property type="protein sequence ID" value="MFC0603423.1"/>
    <property type="molecule type" value="Genomic_DNA"/>
</dbReference>
<feature type="transmembrane region" description="Helical" evidence="1">
    <location>
        <begin position="55"/>
        <end position="73"/>
    </location>
</feature>
<keyword evidence="1" id="KW-1133">Transmembrane helix</keyword>
<sequence length="351" mass="40662">MSEKLPQGEQTEEVDLGQLFIAIGKMFEKLFSFIGKVFRTLFSIIIYSLKPLVNNIKTVLVILMLAAIAGFIIEKLSKPVFVSSMLVKPYFDSKYQLANNVEYFNALIKAKDYNQLSKIFEFDSVVAKELIAFDIEIGPETPNDLLVEYDTYIKGIDSTLAQSQELTYESFIENRNVLSGSTFSITAESYKKDIFVSLDKGFEKTFKNQYSEKLKDLRDKSFKIKRETYIKQLERSDSLQQIYLQVLKTESEEGGKISIEGLLPMTKEKSVTHEYDLFNQEIRLRDSIRSLDEQLITKSDFYDVLSNFEDIGTPEKKFEKRYSILFPIIALTIIVLTFLFMKAFKFIKDYE</sequence>
<accession>A0ABV6Q574</accession>
<evidence type="ECO:0000256" key="1">
    <source>
        <dbReference type="SAM" id="Phobius"/>
    </source>
</evidence>
<evidence type="ECO:0000313" key="3">
    <source>
        <dbReference type="Proteomes" id="UP001589832"/>
    </source>
</evidence>
<dbReference type="Proteomes" id="UP001589832">
    <property type="component" value="Unassembled WGS sequence"/>
</dbReference>
<evidence type="ECO:0008006" key="4">
    <source>
        <dbReference type="Google" id="ProtNLM"/>
    </source>
</evidence>
<protein>
    <recommendedName>
        <fullName evidence="4">Lipopolysaccharide biosynthesis protein</fullName>
    </recommendedName>
</protein>
<gene>
    <name evidence="2" type="ORF">ACFFGA_02575</name>
</gene>
<proteinExistence type="predicted"/>